<proteinExistence type="predicted"/>
<name>A0ACC0CBI1_CATRO</name>
<evidence type="ECO:0000313" key="1">
    <source>
        <dbReference type="EMBL" id="KAI5682136.1"/>
    </source>
</evidence>
<organism evidence="1 2">
    <name type="scientific">Catharanthus roseus</name>
    <name type="common">Madagascar periwinkle</name>
    <name type="synonym">Vinca rosea</name>
    <dbReference type="NCBI Taxonomy" id="4058"/>
    <lineage>
        <taxon>Eukaryota</taxon>
        <taxon>Viridiplantae</taxon>
        <taxon>Streptophyta</taxon>
        <taxon>Embryophyta</taxon>
        <taxon>Tracheophyta</taxon>
        <taxon>Spermatophyta</taxon>
        <taxon>Magnoliopsida</taxon>
        <taxon>eudicotyledons</taxon>
        <taxon>Gunneridae</taxon>
        <taxon>Pentapetalae</taxon>
        <taxon>asterids</taxon>
        <taxon>lamiids</taxon>
        <taxon>Gentianales</taxon>
        <taxon>Apocynaceae</taxon>
        <taxon>Rauvolfioideae</taxon>
        <taxon>Vinceae</taxon>
        <taxon>Catharanthinae</taxon>
        <taxon>Catharanthus</taxon>
    </lineage>
</organism>
<sequence length="177" mass="19835">MAVLISDIRTGQCLHRHEHAHSQGVTSLIFSQDGSQLLSTLFDSITRCRKSRLHFLQTLKPPPPIGLLISIFFPTIEEAKDVTKIVLDDMNLETQSKDKGIALKAEVSASNVTPYFEDEIMMLTRNFGKFLPKTFKASIPLDGYNGEARDKGIWNSQDLKILVRKKNYGMGQKGKGI</sequence>
<evidence type="ECO:0000313" key="2">
    <source>
        <dbReference type="Proteomes" id="UP001060085"/>
    </source>
</evidence>
<dbReference type="EMBL" id="CM044701">
    <property type="protein sequence ID" value="KAI5682136.1"/>
    <property type="molecule type" value="Genomic_DNA"/>
</dbReference>
<protein>
    <submittedName>
        <fullName evidence="1">Uncharacterized protein</fullName>
    </submittedName>
</protein>
<keyword evidence="2" id="KW-1185">Reference proteome</keyword>
<accession>A0ACC0CBI1</accession>
<comment type="caution">
    <text evidence="1">The sequence shown here is derived from an EMBL/GenBank/DDBJ whole genome shotgun (WGS) entry which is preliminary data.</text>
</comment>
<dbReference type="Proteomes" id="UP001060085">
    <property type="component" value="Linkage Group LG01"/>
</dbReference>
<reference evidence="2" key="1">
    <citation type="journal article" date="2023" name="Nat. Plants">
        <title>Single-cell RNA sequencing provides a high-resolution roadmap for understanding the multicellular compartmentation of specialized metabolism.</title>
        <authorList>
            <person name="Sun S."/>
            <person name="Shen X."/>
            <person name="Li Y."/>
            <person name="Li Y."/>
            <person name="Wang S."/>
            <person name="Li R."/>
            <person name="Zhang H."/>
            <person name="Shen G."/>
            <person name="Guo B."/>
            <person name="Wei J."/>
            <person name="Xu J."/>
            <person name="St-Pierre B."/>
            <person name="Chen S."/>
            <person name="Sun C."/>
        </authorList>
    </citation>
    <scope>NUCLEOTIDE SEQUENCE [LARGE SCALE GENOMIC DNA]</scope>
</reference>
<gene>
    <name evidence="1" type="ORF">M9H77_03364</name>
</gene>